<dbReference type="GO" id="GO:0005829">
    <property type="term" value="C:cytosol"/>
    <property type="evidence" value="ECO:0007669"/>
    <property type="project" value="TreeGrafter"/>
</dbReference>
<sequence>MTLTPVNAGWIEVICGSMFSGKTEELIRRLRRAQIAQMSIAIFKPKIDSRFSEGHIVSHNHIKMESHIIDEPNDILDIAKEHEVIGIDEAQFFDNSLINTCKELANSGKRVVVAGLDTDYRGLPFGPMPAIMCEADYLDKLRAICIKCGNPASYTQRTSSDSGQVVIGELDKYEARCRNCFQAPREG</sequence>
<organism evidence="11">
    <name type="scientific">marine metagenome</name>
    <dbReference type="NCBI Taxonomy" id="408172"/>
    <lineage>
        <taxon>unclassified sequences</taxon>
        <taxon>metagenomes</taxon>
        <taxon>ecological metagenomes</taxon>
    </lineage>
</organism>
<dbReference type="GO" id="GO:0004797">
    <property type="term" value="F:thymidine kinase activity"/>
    <property type="evidence" value="ECO:0007669"/>
    <property type="project" value="UniProtKB-EC"/>
</dbReference>
<dbReference type="PIRSF" id="PIRSF035805">
    <property type="entry name" value="TK_cell"/>
    <property type="match status" value="1"/>
</dbReference>
<dbReference type="Pfam" id="PF00265">
    <property type="entry name" value="TK"/>
    <property type="match status" value="1"/>
</dbReference>
<evidence type="ECO:0000313" key="11">
    <source>
        <dbReference type="EMBL" id="SUZ48282.1"/>
    </source>
</evidence>
<keyword evidence="9" id="KW-0067">ATP-binding</keyword>
<dbReference type="Gene3D" id="3.30.60.20">
    <property type="match status" value="1"/>
</dbReference>
<dbReference type="FunFam" id="3.40.50.300:FF:000948">
    <property type="entry name" value="Thymidine kinase"/>
    <property type="match status" value="1"/>
</dbReference>
<evidence type="ECO:0000256" key="7">
    <source>
        <dbReference type="ARBA" id="ARBA00022777"/>
    </source>
</evidence>
<comment type="catalytic activity">
    <reaction evidence="10">
        <text>thymidine + ATP = dTMP + ADP + H(+)</text>
        <dbReference type="Rhea" id="RHEA:19129"/>
        <dbReference type="ChEBI" id="CHEBI:15378"/>
        <dbReference type="ChEBI" id="CHEBI:17748"/>
        <dbReference type="ChEBI" id="CHEBI:30616"/>
        <dbReference type="ChEBI" id="CHEBI:63528"/>
        <dbReference type="ChEBI" id="CHEBI:456216"/>
        <dbReference type="EC" id="2.7.1.21"/>
    </reaction>
</comment>
<keyword evidence="5" id="KW-0479">Metal-binding</keyword>
<keyword evidence="8" id="KW-0862">Zinc</keyword>
<dbReference type="InterPro" id="IPR027417">
    <property type="entry name" value="P-loop_NTPase"/>
</dbReference>
<dbReference type="HAMAP" id="MF_00124">
    <property type="entry name" value="Thymidine_kinase"/>
    <property type="match status" value="1"/>
</dbReference>
<dbReference type="Gene3D" id="3.40.50.300">
    <property type="entry name" value="P-loop containing nucleotide triphosphate hydrolases"/>
    <property type="match status" value="1"/>
</dbReference>
<gene>
    <name evidence="11" type="ORF">METZ01_LOCUS1136</name>
</gene>
<evidence type="ECO:0000256" key="2">
    <source>
        <dbReference type="ARBA" id="ARBA00012118"/>
    </source>
</evidence>
<dbReference type="InterPro" id="IPR001267">
    <property type="entry name" value="Thymidine_kinase"/>
</dbReference>
<dbReference type="PANTHER" id="PTHR11441:SF0">
    <property type="entry name" value="THYMIDINE KINASE, CYTOSOLIC"/>
    <property type="match status" value="1"/>
</dbReference>
<reference evidence="11" key="1">
    <citation type="submission" date="2018-05" db="EMBL/GenBank/DDBJ databases">
        <authorList>
            <person name="Lanie J.A."/>
            <person name="Ng W.-L."/>
            <person name="Kazmierczak K.M."/>
            <person name="Andrzejewski T.M."/>
            <person name="Davidsen T.M."/>
            <person name="Wayne K.J."/>
            <person name="Tettelin H."/>
            <person name="Glass J.I."/>
            <person name="Rusch D."/>
            <person name="Podicherti R."/>
            <person name="Tsui H.-C.T."/>
            <person name="Winkler M.E."/>
        </authorList>
    </citation>
    <scope>NUCLEOTIDE SEQUENCE</scope>
</reference>
<dbReference type="GO" id="GO:0046104">
    <property type="term" value="P:thymidine metabolic process"/>
    <property type="evidence" value="ECO:0007669"/>
    <property type="project" value="TreeGrafter"/>
</dbReference>
<dbReference type="InterPro" id="IPR020633">
    <property type="entry name" value="Thymidine_kinase_CS"/>
</dbReference>
<dbReference type="EMBL" id="UINC01000061">
    <property type="protein sequence ID" value="SUZ48282.1"/>
    <property type="molecule type" value="Genomic_DNA"/>
</dbReference>
<keyword evidence="7" id="KW-0418">Kinase</keyword>
<evidence type="ECO:0000256" key="1">
    <source>
        <dbReference type="ARBA" id="ARBA00007587"/>
    </source>
</evidence>
<dbReference type="PANTHER" id="PTHR11441">
    <property type="entry name" value="THYMIDINE KINASE"/>
    <property type="match status" value="1"/>
</dbReference>
<evidence type="ECO:0000256" key="5">
    <source>
        <dbReference type="ARBA" id="ARBA00022723"/>
    </source>
</evidence>
<dbReference type="AlphaFoldDB" id="A0A381N112"/>
<evidence type="ECO:0000256" key="6">
    <source>
        <dbReference type="ARBA" id="ARBA00022741"/>
    </source>
</evidence>
<dbReference type="GO" id="GO:0046872">
    <property type="term" value="F:metal ion binding"/>
    <property type="evidence" value="ECO:0007669"/>
    <property type="project" value="UniProtKB-KW"/>
</dbReference>
<evidence type="ECO:0000256" key="9">
    <source>
        <dbReference type="ARBA" id="ARBA00022840"/>
    </source>
</evidence>
<dbReference type="GO" id="GO:0071897">
    <property type="term" value="P:DNA biosynthetic process"/>
    <property type="evidence" value="ECO:0007669"/>
    <property type="project" value="UniProtKB-KW"/>
</dbReference>
<proteinExistence type="inferred from homology"/>
<evidence type="ECO:0000256" key="4">
    <source>
        <dbReference type="ARBA" id="ARBA00022679"/>
    </source>
</evidence>
<evidence type="ECO:0000256" key="8">
    <source>
        <dbReference type="ARBA" id="ARBA00022833"/>
    </source>
</evidence>
<name>A0A381N112_9ZZZZ</name>
<evidence type="ECO:0000256" key="10">
    <source>
        <dbReference type="ARBA" id="ARBA00048254"/>
    </source>
</evidence>
<dbReference type="NCBIfam" id="NF003296">
    <property type="entry name" value="PRK04296.1-1"/>
    <property type="match status" value="1"/>
</dbReference>
<accession>A0A381N112</accession>
<keyword evidence="6" id="KW-0547">Nucleotide-binding</keyword>
<dbReference type="EC" id="2.7.1.21" evidence="2"/>
<dbReference type="PROSITE" id="PS00603">
    <property type="entry name" value="TK_CELLULAR_TYPE"/>
    <property type="match status" value="1"/>
</dbReference>
<protein>
    <recommendedName>
        <fullName evidence="2">thymidine kinase</fullName>
        <ecNumber evidence="2">2.7.1.21</ecNumber>
    </recommendedName>
</protein>
<comment type="similarity">
    <text evidence="1">Belongs to the thymidine kinase family.</text>
</comment>
<evidence type="ECO:0000256" key="3">
    <source>
        <dbReference type="ARBA" id="ARBA00022634"/>
    </source>
</evidence>
<dbReference type="SUPFAM" id="SSF52540">
    <property type="entry name" value="P-loop containing nucleoside triphosphate hydrolases"/>
    <property type="match status" value="1"/>
</dbReference>
<keyword evidence="4" id="KW-0808">Transferase</keyword>
<dbReference type="SUPFAM" id="SSF57716">
    <property type="entry name" value="Glucocorticoid receptor-like (DNA-binding domain)"/>
    <property type="match status" value="1"/>
</dbReference>
<keyword evidence="3" id="KW-0237">DNA synthesis</keyword>
<dbReference type="GO" id="GO:0005524">
    <property type="term" value="F:ATP binding"/>
    <property type="evidence" value="ECO:0007669"/>
    <property type="project" value="UniProtKB-KW"/>
</dbReference>